<evidence type="ECO:0000313" key="2">
    <source>
        <dbReference type="EMBL" id="KHS46893.1"/>
    </source>
</evidence>
<evidence type="ECO:0000313" key="3">
    <source>
        <dbReference type="Proteomes" id="UP000031338"/>
    </source>
</evidence>
<proteinExistence type="predicted"/>
<dbReference type="STRING" id="48936.NJ75_01729"/>
<gene>
    <name evidence="2" type="ORF">NJ75_01729</name>
</gene>
<comment type="caution">
    <text evidence="2">The sequence shown here is derived from an EMBL/GenBank/DDBJ whole genome shotgun (WGS) entry which is preliminary data.</text>
</comment>
<protein>
    <submittedName>
        <fullName evidence="2">Uncharacterized protein</fullName>
    </submittedName>
</protein>
<dbReference type="PATRIC" id="fig|48936.3.peg.1735"/>
<reference evidence="2 3" key="1">
    <citation type="submission" date="2014-10" db="EMBL/GenBank/DDBJ databases">
        <title>Draft genome sequence of Novosphingobium subterraneum DSM 12447.</title>
        <authorList>
            <person name="Gan H.M."/>
            <person name="Gan H.Y."/>
            <person name="Savka M.A."/>
        </authorList>
    </citation>
    <scope>NUCLEOTIDE SEQUENCE [LARGE SCALE GENOMIC DNA]</scope>
    <source>
        <strain evidence="2 3">DSM 12447</strain>
    </source>
</reference>
<accession>A0A0B8ZKY7</accession>
<sequence length="364" mass="38683">MMAGPAATRRGQPLLALALVLVGWIAGRALTLRHDALTEPPTITASAPPLPRQPLHARQVLPTPRARPQPPMTSITPQPASVRPAAASPQGPSLPSPAPVPLFLPQHPLLVPLPPRTAVVAPARSQPADPQEFYEPLVPKDDPRWSGENWLLMRAGSGSAAQAPGAASYGASQAGAIVRYRFGKGEPQDSYGYLRTSLAINAPGKDKEVALGLGIRPVRRLPVRALVEARLQDTTRSSMQVRPVATLITELPWQRLPHGFRLEAYGQAGYAGGKGATAFFDAQALLDHPVRRVVSRNGDLRAGVGMWSGGQEGAVRLDVGPRVAFRLEGGQLVGPTRVALDWRFRIAGNARPGSGPTMTVTSAF</sequence>
<dbReference type="Proteomes" id="UP000031338">
    <property type="component" value="Unassembled WGS sequence"/>
</dbReference>
<keyword evidence="3" id="KW-1185">Reference proteome</keyword>
<name>A0A0B8ZKY7_9SPHN</name>
<organism evidence="2 3">
    <name type="scientific">Novosphingobium subterraneum</name>
    <dbReference type="NCBI Taxonomy" id="48936"/>
    <lineage>
        <taxon>Bacteria</taxon>
        <taxon>Pseudomonadati</taxon>
        <taxon>Pseudomonadota</taxon>
        <taxon>Alphaproteobacteria</taxon>
        <taxon>Sphingomonadales</taxon>
        <taxon>Sphingomonadaceae</taxon>
        <taxon>Novosphingobium</taxon>
    </lineage>
</organism>
<evidence type="ECO:0000256" key="1">
    <source>
        <dbReference type="SAM" id="MobiDB-lite"/>
    </source>
</evidence>
<dbReference type="AlphaFoldDB" id="A0A0B8ZKY7"/>
<feature type="region of interest" description="Disordered" evidence="1">
    <location>
        <begin position="62"/>
        <end position="98"/>
    </location>
</feature>
<dbReference type="EMBL" id="JRVC01000007">
    <property type="protein sequence ID" value="KHS46893.1"/>
    <property type="molecule type" value="Genomic_DNA"/>
</dbReference>